<evidence type="ECO:0000256" key="3">
    <source>
        <dbReference type="ARBA" id="ARBA00022723"/>
    </source>
</evidence>
<comment type="cofactor">
    <cofactor evidence="1">
        <name>Fe(2+)</name>
        <dbReference type="ChEBI" id="CHEBI:29033"/>
    </cofactor>
</comment>
<dbReference type="SUPFAM" id="SSF51197">
    <property type="entry name" value="Clavaminate synthase-like"/>
    <property type="match status" value="1"/>
</dbReference>
<dbReference type="Proteomes" id="UP001280581">
    <property type="component" value="Unassembled WGS sequence"/>
</dbReference>
<dbReference type="EMBL" id="WVTA01000004">
    <property type="protein sequence ID" value="KAK3213807.1"/>
    <property type="molecule type" value="Genomic_DNA"/>
</dbReference>
<reference evidence="8 9" key="1">
    <citation type="submission" date="2021-02" db="EMBL/GenBank/DDBJ databases">
        <title>Genome assembly of Pseudopithomyces chartarum.</title>
        <authorList>
            <person name="Jauregui R."/>
            <person name="Singh J."/>
            <person name="Voisey C."/>
        </authorList>
    </citation>
    <scope>NUCLEOTIDE SEQUENCE [LARGE SCALE GENOMIC DNA]</scope>
    <source>
        <strain evidence="8 9">AGR01</strain>
    </source>
</reference>
<comment type="similarity">
    <text evidence="2">Belongs to the TfdA dioxygenase family.</text>
</comment>
<dbReference type="PANTHER" id="PTHR30468:SF10">
    <property type="entry name" value="TAUD_TFDA-LIKE DOMAIN-CONTAINING PROTEIN"/>
    <property type="match status" value="1"/>
</dbReference>
<dbReference type="GO" id="GO:0046872">
    <property type="term" value="F:metal ion binding"/>
    <property type="evidence" value="ECO:0007669"/>
    <property type="project" value="UniProtKB-KW"/>
</dbReference>
<dbReference type="InterPro" id="IPR051323">
    <property type="entry name" value="AtsK-like"/>
</dbReference>
<evidence type="ECO:0000256" key="4">
    <source>
        <dbReference type="ARBA" id="ARBA00022964"/>
    </source>
</evidence>
<accession>A0AAN6M2R1</accession>
<dbReference type="GO" id="GO:0005737">
    <property type="term" value="C:cytoplasm"/>
    <property type="evidence" value="ECO:0007669"/>
    <property type="project" value="TreeGrafter"/>
</dbReference>
<evidence type="ECO:0000313" key="8">
    <source>
        <dbReference type="EMBL" id="KAK3213807.1"/>
    </source>
</evidence>
<evidence type="ECO:0000259" key="7">
    <source>
        <dbReference type="Pfam" id="PF02668"/>
    </source>
</evidence>
<comment type="caution">
    <text evidence="8">The sequence shown here is derived from an EMBL/GenBank/DDBJ whole genome shotgun (WGS) entry which is preliminary data.</text>
</comment>
<organism evidence="8 9">
    <name type="scientific">Pseudopithomyces chartarum</name>
    <dbReference type="NCBI Taxonomy" id="1892770"/>
    <lineage>
        <taxon>Eukaryota</taxon>
        <taxon>Fungi</taxon>
        <taxon>Dikarya</taxon>
        <taxon>Ascomycota</taxon>
        <taxon>Pezizomycotina</taxon>
        <taxon>Dothideomycetes</taxon>
        <taxon>Pleosporomycetidae</taxon>
        <taxon>Pleosporales</taxon>
        <taxon>Massarineae</taxon>
        <taxon>Didymosphaeriaceae</taxon>
        <taxon>Pseudopithomyces</taxon>
    </lineage>
</organism>
<sequence length="385" mass="42841">MAPGILTEETTVLPKIHGDPQASEPIKPNGSLEKFEYEEVTPIIGREFPKLNIVEDLINAENADELLRELAVTISRRGVVFFRAQDNLTNDLQKQLVDRLGHLTQKPSTSNLYTTSTNLKLSCPDTSEFGVDDAEISTISSKARKNIFAHDRSADKRRYDAAQWHSDIQFEPVPADYTSLRLVELPRDDRGVPTGGDTLWASGYEIYDRFSAPYRKFLEGLTATFSGEAFTRAAAANPSKVKIDEGPRGSPENVGNELTAIHPVVRTNPVTGWKSVFALGPFPKKINELHSDESDELLKKLLNVIPNSHDLQVRLKWKNNNDLAIWDNRSVFHTATFDYDGLGERFGNRAVGIGERPFLDPNSKSRIEALAEEASKGVGLPTQEV</sequence>
<dbReference type="PANTHER" id="PTHR30468">
    <property type="entry name" value="ALPHA-KETOGLUTARATE-DEPENDENT SULFONATE DIOXYGENASE"/>
    <property type="match status" value="1"/>
</dbReference>
<dbReference type="GO" id="GO:0016706">
    <property type="term" value="F:2-oxoglutarate-dependent dioxygenase activity"/>
    <property type="evidence" value="ECO:0007669"/>
    <property type="project" value="TreeGrafter"/>
</dbReference>
<evidence type="ECO:0000256" key="1">
    <source>
        <dbReference type="ARBA" id="ARBA00001954"/>
    </source>
</evidence>
<dbReference type="Gene3D" id="3.60.130.10">
    <property type="entry name" value="Clavaminate synthase-like"/>
    <property type="match status" value="1"/>
</dbReference>
<evidence type="ECO:0000313" key="9">
    <source>
        <dbReference type="Proteomes" id="UP001280581"/>
    </source>
</evidence>
<feature type="domain" description="TauD/TfdA-like" evidence="7">
    <location>
        <begin position="39"/>
        <end position="345"/>
    </location>
</feature>
<protein>
    <recommendedName>
        <fullName evidence="7">TauD/TfdA-like domain-containing protein</fullName>
    </recommendedName>
</protein>
<evidence type="ECO:0000256" key="6">
    <source>
        <dbReference type="ARBA" id="ARBA00023004"/>
    </source>
</evidence>
<dbReference type="Pfam" id="PF02668">
    <property type="entry name" value="TauD"/>
    <property type="match status" value="1"/>
</dbReference>
<name>A0AAN6M2R1_9PLEO</name>
<keyword evidence="9" id="KW-1185">Reference proteome</keyword>
<keyword evidence="3" id="KW-0479">Metal-binding</keyword>
<keyword evidence="5" id="KW-0560">Oxidoreductase</keyword>
<keyword evidence="6" id="KW-0408">Iron</keyword>
<dbReference type="InterPro" id="IPR042098">
    <property type="entry name" value="TauD-like_sf"/>
</dbReference>
<gene>
    <name evidence="8" type="ORF">GRF29_28g1104202</name>
</gene>
<dbReference type="InterPro" id="IPR003819">
    <property type="entry name" value="TauD/TfdA-like"/>
</dbReference>
<evidence type="ECO:0000256" key="5">
    <source>
        <dbReference type="ARBA" id="ARBA00023002"/>
    </source>
</evidence>
<keyword evidence="4" id="KW-0223">Dioxygenase</keyword>
<proteinExistence type="inferred from homology"/>
<evidence type="ECO:0000256" key="2">
    <source>
        <dbReference type="ARBA" id="ARBA00005896"/>
    </source>
</evidence>
<dbReference type="AlphaFoldDB" id="A0AAN6M2R1"/>